<dbReference type="GeneID" id="91106121"/>
<evidence type="ECO:0000313" key="2">
    <source>
        <dbReference type="EMBL" id="WWD09198.1"/>
    </source>
</evidence>
<organism evidence="2 3">
    <name type="scientific">Kwoniella europaea PYCC6329</name>
    <dbReference type="NCBI Taxonomy" id="1423913"/>
    <lineage>
        <taxon>Eukaryota</taxon>
        <taxon>Fungi</taxon>
        <taxon>Dikarya</taxon>
        <taxon>Basidiomycota</taxon>
        <taxon>Agaricomycotina</taxon>
        <taxon>Tremellomycetes</taxon>
        <taxon>Tremellales</taxon>
        <taxon>Cryptococcaceae</taxon>
        <taxon>Kwoniella</taxon>
    </lineage>
</organism>
<sequence length="126" mass="13880">MKRSPSPSPSNESHTPTSGQDVKREGKSPKTPKKTKVESTSSGSASPSNSHWTPDKKEQLLEKIISIGLKACNVDEICQEFGLTKIQFKNATQAVKKGNLRDKACKGIRGDQVIKTSIYLHETRTR</sequence>
<dbReference type="RefSeq" id="XP_066087165.1">
    <property type="nucleotide sequence ID" value="XM_066231068.1"/>
</dbReference>
<feature type="region of interest" description="Disordered" evidence="1">
    <location>
        <begin position="1"/>
        <end position="56"/>
    </location>
</feature>
<dbReference type="AlphaFoldDB" id="A0AAX4KTX5"/>
<dbReference type="EMBL" id="CP144090">
    <property type="protein sequence ID" value="WWD09198.1"/>
    <property type="molecule type" value="Genomic_DNA"/>
</dbReference>
<accession>A0AAX4KTX5</accession>
<feature type="compositionally biased region" description="Polar residues" evidence="1">
    <location>
        <begin position="9"/>
        <end position="20"/>
    </location>
</feature>
<evidence type="ECO:0000256" key="1">
    <source>
        <dbReference type="SAM" id="MobiDB-lite"/>
    </source>
</evidence>
<protein>
    <submittedName>
        <fullName evidence="2">Uncharacterized protein</fullName>
    </submittedName>
</protein>
<gene>
    <name evidence="2" type="ORF">V865_007320</name>
</gene>
<dbReference type="KEGG" id="ker:91106121"/>
<feature type="compositionally biased region" description="Low complexity" evidence="1">
    <location>
        <begin position="39"/>
        <end position="50"/>
    </location>
</feature>
<name>A0AAX4KTX5_9TREE</name>
<dbReference type="Proteomes" id="UP001358614">
    <property type="component" value="Chromosome 2"/>
</dbReference>
<keyword evidence="3" id="KW-1185">Reference proteome</keyword>
<proteinExistence type="predicted"/>
<reference evidence="2 3" key="1">
    <citation type="submission" date="2024-01" db="EMBL/GenBank/DDBJ databases">
        <title>Comparative genomics of Cryptococcus and Kwoniella reveals pathogenesis evolution and contrasting modes of karyotype evolution via chromosome fusion or intercentromeric recombination.</title>
        <authorList>
            <person name="Coelho M.A."/>
            <person name="David-Palma M."/>
            <person name="Shea T."/>
            <person name="Bowers K."/>
            <person name="McGinley-Smith S."/>
            <person name="Mohammad A.W."/>
            <person name="Gnirke A."/>
            <person name="Yurkov A.M."/>
            <person name="Nowrousian M."/>
            <person name="Sun S."/>
            <person name="Cuomo C.A."/>
            <person name="Heitman J."/>
        </authorList>
    </citation>
    <scope>NUCLEOTIDE SEQUENCE [LARGE SCALE GENOMIC DNA]</scope>
    <source>
        <strain evidence="2 3">PYCC6329</strain>
    </source>
</reference>
<evidence type="ECO:0000313" key="3">
    <source>
        <dbReference type="Proteomes" id="UP001358614"/>
    </source>
</evidence>